<evidence type="ECO:0000313" key="3">
    <source>
        <dbReference type="WBParaSite" id="BTMF_0000306201-mRNA-1"/>
    </source>
</evidence>
<reference evidence="3" key="1">
    <citation type="submission" date="2017-02" db="UniProtKB">
        <authorList>
            <consortium name="WormBaseParasite"/>
        </authorList>
    </citation>
    <scope>IDENTIFICATION</scope>
</reference>
<dbReference type="STRING" id="42155.A0A0R3Q9Q1"/>
<gene>
    <name evidence="1" type="ORF">BTMF_LOCUS2383</name>
</gene>
<dbReference type="WBParaSite" id="BTMF_0000306201-mRNA-1">
    <property type="protein sequence ID" value="BTMF_0000306201-mRNA-1"/>
    <property type="gene ID" value="BTMF_0000306201"/>
</dbReference>
<dbReference type="AlphaFoldDB" id="A0A0R3Q9Q1"/>
<sequence length="88" mass="10121">MEIIGFKVSKILYPTSASEVNQILMSFNALWNWTSATTVDQRHGPLNVLADQLSDDKNCKHSVVLERDLIRQLHYHSSFTNKQGKQYI</sequence>
<keyword evidence="2" id="KW-1185">Reference proteome</keyword>
<name>A0A0R3Q9Q1_9BILA</name>
<proteinExistence type="predicted"/>
<protein>
    <submittedName>
        <fullName evidence="3">Integrase catalytic domain-containing protein</fullName>
    </submittedName>
</protein>
<dbReference type="Proteomes" id="UP000280834">
    <property type="component" value="Unassembled WGS sequence"/>
</dbReference>
<dbReference type="EMBL" id="UZAG01001948">
    <property type="protein sequence ID" value="VDO12445.1"/>
    <property type="molecule type" value="Genomic_DNA"/>
</dbReference>
<organism evidence="3">
    <name type="scientific">Brugia timori</name>
    <dbReference type="NCBI Taxonomy" id="42155"/>
    <lineage>
        <taxon>Eukaryota</taxon>
        <taxon>Metazoa</taxon>
        <taxon>Ecdysozoa</taxon>
        <taxon>Nematoda</taxon>
        <taxon>Chromadorea</taxon>
        <taxon>Rhabditida</taxon>
        <taxon>Spirurina</taxon>
        <taxon>Spiruromorpha</taxon>
        <taxon>Filarioidea</taxon>
        <taxon>Onchocercidae</taxon>
        <taxon>Brugia</taxon>
    </lineage>
</organism>
<evidence type="ECO:0000313" key="1">
    <source>
        <dbReference type="EMBL" id="VDO12445.1"/>
    </source>
</evidence>
<reference evidence="1 2" key="2">
    <citation type="submission" date="2018-11" db="EMBL/GenBank/DDBJ databases">
        <authorList>
            <consortium name="Pathogen Informatics"/>
        </authorList>
    </citation>
    <scope>NUCLEOTIDE SEQUENCE [LARGE SCALE GENOMIC DNA]</scope>
</reference>
<evidence type="ECO:0000313" key="2">
    <source>
        <dbReference type="Proteomes" id="UP000280834"/>
    </source>
</evidence>
<accession>A0A0R3Q9Q1</accession>